<keyword evidence="1" id="KW-0732">Signal</keyword>
<sequence length="100" mass="11404">MGEASLGLILLVSAWTVNCQLEYTAVIQTSLKPILENELSTNTTDFLITKPVRHRRFIPFARPLETRIYFLMSVEAKNENHIIGSFAAKYEPDYTNVKLT</sequence>
<dbReference type="Proteomes" id="UP001152888">
    <property type="component" value="Unassembled WGS sequence"/>
</dbReference>
<reference evidence="2" key="1">
    <citation type="submission" date="2022-03" db="EMBL/GenBank/DDBJ databases">
        <authorList>
            <person name="Sayadi A."/>
        </authorList>
    </citation>
    <scope>NUCLEOTIDE SEQUENCE</scope>
</reference>
<gene>
    <name evidence="2" type="ORF">ACAOBT_LOCUS2923</name>
</gene>
<feature type="signal peptide" evidence="1">
    <location>
        <begin position="1"/>
        <end position="19"/>
    </location>
</feature>
<evidence type="ECO:0000313" key="3">
    <source>
        <dbReference type="Proteomes" id="UP001152888"/>
    </source>
</evidence>
<proteinExistence type="predicted"/>
<dbReference type="AlphaFoldDB" id="A0A9P0NZ94"/>
<dbReference type="EMBL" id="CAKOFQ010006679">
    <property type="protein sequence ID" value="CAH1958908.1"/>
    <property type="molecule type" value="Genomic_DNA"/>
</dbReference>
<accession>A0A9P0NZ94</accession>
<evidence type="ECO:0000256" key="1">
    <source>
        <dbReference type="SAM" id="SignalP"/>
    </source>
</evidence>
<evidence type="ECO:0000313" key="2">
    <source>
        <dbReference type="EMBL" id="CAH1958908.1"/>
    </source>
</evidence>
<keyword evidence="3" id="KW-1185">Reference proteome</keyword>
<comment type="caution">
    <text evidence="2">The sequence shown here is derived from an EMBL/GenBank/DDBJ whole genome shotgun (WGS) entry which is preliminary data.</text>
</comment>
<name>A0A9P0NZ94_ACAOB</name>
<feature type="chain" id="PRO_5040124348" evidence="1">
    <location>
        <begin position="20"/>
        <end position="100"/>
    </location>
</feature>
<organism evidence="2 3">
    <name type="scientific">Acanthoscelides obtectus</name>
    <name type="common">Bean weevil</name>
    <name type="synonym">Bruchus obtectus</name>
    <dbReference type="NCBI Taxonomy" id="200917"/>
    <lineage>
        <taxon>Eukaryota</taxon>
        <taxon>Metazoa</taxon>
        <taxon>Ecdysozoa</taxon>
        <taxon>Arthropoda</taxon>
        <taxon>Hexapoda</taxon>
        <taxon>Insecta</taxon>
        <taxon>Pterygota</taxon>
        <taxon>Neoptera</taxon>
        <taxon>Endopterygota</taxon>
        <taxon>Coleoptera</taxon>
        <taxon>Polyphaga</taxon>
        <taxon>Cucujiformia</taxon>
        <taxon>Chrysomeloidea</taxon>
        <taxon>Chrysomelidae</taxon>
        <taxon>Bruchinae</taxon>
        <taxon>Bruchini</taxon>
        <taxon>Acanthoscelides</taxon>
    </lineage>
</organism>
<dbReference type="OrthoDB" id="2127281at2759"/>
<protein>
    <submittedName>
        <fullName evidence="2">Uncharacterized protein</fullName>
    </submittedName>
</protein>